<sequence length="89" mass="9484">MVALLAGFLRRKSQTAGQAATPGCPLIPQPIAIGYGRAKDRRATGRTWQAEMIVGQDSIVDLAGLGIRLRLADLYRTMATSNIDAGESL</sequence>
<proteinExistence type="predicted"/>
<evidence type="ECO:0000313" key="2">
    <source>
        <dbReference type="Proteomes" id="UP000664122"/>
    </source>
</evidence>
<comment type="caution">
    <text evidence="1">The sequence shown here is derived from an EMBL/GenBank/DDBJ whole genome shotgun (WGS) entry which is preliminary data.</text>
</comment>
<name>A0A939G0T3_9HYPH</name>
<reference evidence="1" key="1">
    <citation type="submission" date="2021-03" db="EMBL/GenBank/DDBJ databases">
        <title>Whole genome sequence of Jiella sp. CQZ9-1.</title>
        <authorList>
            <person name="Tuo L."/>
        </authorList>
    </citation>
    <scope>NUCLEOTIDE SEQUENCE</scope>
    <source>
        <strain evidence="1">CQZ9-1</strain>
    </source>
</reference>
<accession>A0A939G0T3</accession>
<protein>
    <submittedName>
        <fullName evidence="1">Uncharacterized protein</fullName>
    </submittedName>
</protein>
<gene>
    <name evidence="1" type="ORF">J1C48_12890</name>
</gene>
<keyword evidence="2" id="KW-1185">Reference proteome</keyword>
<evidence type="ECO:0000313" key="1">
    <source>
        <dbReference type="EMBL" id="MBO0663478.1"/>
    </source>
</evidence>
<dbReference type="AlphaFoldDB" id="A0A939G0T3"/>
<dbReference type="EMBL" id="JAFMPP010000011">
    <property type="protein sequence ID" value="MBO0663478.1"/>
    <property type="molecule type" value="Genomic_DNA"/>
</dbReference>
<dbReference type="Proteomes" id="UP000664122">
    <property type="component" value="Unassembled WGS sequence"/>
</dbReference>
<dbReference type="RefSeq" id="WP_207258269.1">
    <property type="nucleotide sequence ID" value="NZ_JAFMPP010000011.1"/>
</dbReference>
<organism evidence="1 2">
    <name type="scientific">Jiella flava</name>
    <dbReference type="NCBI Taxonomy" id="2816857"/>
    <lineage>
        <taxon>Bacteria</taxon>
        <taxon>Pseudomonadati</taxon>
        <taxon>Pseudomonadota</taxon>
        <taxon>Alphaproteobacteria</taxon>
        <taxon>Hyphomicrobiales</taxon>
        <taxon>Aurantimonadaceae</taxon>
        <taxon>Jiella</taxon>
    </lineage>
</organism>